<dbReference type="Proteomes" id="UP000681720">
    <property type="component" value="Unassembled WGS sequence"/>
</dbReference>
<evidence type="ECO:0000313" key="3">
    <source>
        <dbReference type="Proteomes" id="UP000681720"/>
    </source>
</evidence>
<reference evidence="2" key="1">
    <citation type="submission" date="2021-02" db="EMBL/GenBank/DDBJ databases">
        <authorList>
            <person name="Nowell W R."/>
        </authorList>
    </citation>
    <scope>NUCLEOTIDE SEQUENCE</scope>
</reference>
<sequence>ARYRSDGRYYAIDFTLAEIKTLRASERFNHQTGKPIYPNRFPFNQSAFHLVTFEEELEFIAGLNKANIDNNREV</sequence>
<evidence type="ECO:0000313" key="2">
    <source>
        <dbReference type="EMBL" id="CAF4560744.1"/>
    </source>
</evidence>
<gene>
    <name evidence="1" type="ORF">BYL167_LOCUS34715</name>
    <name evidence="2" type="ORF">GIL414_LOCUS37237</name>
</gene>
<protein>
    <submittedName>
        <fullName evidence="2">Uncharacterized protein</fullName>
    </submittedName>
</protein>
<feature type="non-terminal residue" evidence="2">
    <location>
        <position position="1"/>
    </location>
</feature>
<dbReference type="SUPFAM" id="SSF51695">
    <property type="entry name" value="PLC-like phosphodiesterases"/>
    <property type="match status" value="1"/>
</dbReference>
<proteinExistence type="predicted"/>
<dbReference type="EMBL" id="CAJOBJ010095076">
    <property type="protein sequence ID" value="CAF4560744.1"/>
    <property type="molecule type" value="Genomic_DNA"/>
</dbReference>
<dbReference type="Gene3D" id="3.20.20.190">
    <property type="entry name" value="Phosphatidylinositol (PI) phosphodiesterase"/>
    <property type="match status" value="1"/>
</dbReference>
<accession>A0A8S2YK91</accession>
<comment type="caution">
    <text evidence="2">The sequence shown here is derived from an EMBL/GenBank/DDBJ whole genome shotgun (WGS) entry which is preliminary data.</text>
</comment>
<name>A0A8S2YK91_9BILA</name>
<dbReference type="AlphaFoldDB" id="A0A8S2YK91"/>
<dbReference type="EMBL" id="CAJOBH010071079">
    <property type="protein sequence ID" value="CAF4472191.1"/>
    <property type="molecule type" value="Genomic_DNA"/>
</dbReference>
<dbReference type="InterPro" id="IPR017946">
    <property type="entry name" value="PLC-like_Pdiesterase_TIM-brl"/>
</dbReference>
<dbReference type="GO" id="GO:0006629">
    <property type="term" value="P:lipid metabolic process"/>
    <property type="evidence" value="ECO:0007669"/>
    <property type="project" value="InterPro"/>
</dbReference>
<organism evidence="2 3">
    <name type="scientific">Rotaria magnacalcarata</name>
    <dbReference type="NCBI Taxonomy" id="392030"/>
    <lineage>
        <taxon>Eukaryota</taxon>
        <taxon>Metazoa</taxon>
        <taxon>Spiralia</taxon>
        <taxon>Gnathifera</taxon>
        <taxon>Rotifera</taxon>
        <taxon>Eurotatoria</taxon>
        <taxon>Bdelloidea</taxon>
        <taxon>Philodinida</taxon>
        <taxon>Philodinidae</taxon>
        <taxon>Rotaria</taxon>
    </lineage>
</organism>
<feature type="non-terminal residue" evidence="2">
    <location>
        <position position="74"/>
    </location>
</feature>
<dbReference type="GO" id="GO:0008081">
    <property type="term" value="F:phosphoric diester hydrolase activity"/>
    <property type="evidence" value="ECO:0007669"/>
    <property type="project" value="InterPro"/>
</dbReference>
<dbReference type="Proteomes" id="UP000681967">
    <property type="component" value="Unassembled WGS sequence"/>
</dbReference>
<evidence type="ECO:0000313" key="1">
    <source>
        <dbReference type="EMBL" id="CAF4472191.1"/>
    </source>
</evidence>